<gene>
    <name evidence="3" type="ORF">EV420DRAFT_557786</name>
</gene>
<sequence>MFTRLTLFASFAALLAPQVLAHPVFSQREVIARSPAPLDLVSAYTADVSKREIISPEIPARSIDGIITPYNKRQIPVEDPVNSAGGSDTIPYPRQDIPAEVPVRGAGGSVIPYPKRDVPVEGPVDNPDGTTIPYDKRQIPEEQPVKSPGGSVIPYPGPKRDGKIELY</sequence>
<accession>A0AA39N2N8</accession>
<dbReference type="GeneID" id="85366124"/>
<keyword evidence="4" id="KW-1185">Reference proteome</keyword>
<organism evidence="3 4">
    <name type="scientific">Armillaria tabescens</name>
    <name type="common">Ringless honey mushroom</name>
    <name type="synonym">Agaricus tabescens</name>
    <dbReference type="NCBI Taxonomy" id="1929756"/>
    <lineage>
        <taxon>Eukaryota</taxon>
        <taxon>Fungi</taxon>
        <taxon>Dikarya</taxon>
        <taxon>Basidiomycota</taxon>
        <taxon>Agaricomycotina</taxon>
        <taxon>Agaricomycetes</taxon>
        <taxon>Agaricomycetidae</taxon>
        <taxon>Agaricales</taxon>
        <taxon>Marasmiineae</taxon>
        <taxon>Physalacriaceae</taxon>
        <taxon>Desarmillaria</taxon>
    </lineage>
</organism>
<comment type="caution">
    <text evidence="3">The sequence shown here is derived from an EMBL/GenBank/DDBJ whole genome shotgun (WGS) entry which is preliminary data.</text>
</comment>
<evidence type="ECO:0000256" key="2">
    <source>
        <dbReference type="SAM" id="SignalP"/>
    </source>
</evidence>
<dbReference type="AlphaFoldDB" id="A0AA39N2N8"/>
<protein>
    <submittedName>
        <fullName evidence="3">Uncharacterized protein</fullName>
    </submittedName>
</protein>
<evidence type="ECO:0000313" key="4">
    <source>
        <dbReference type="Proteomes" id="UP001175211"/>
    </source>
</evidence>
<evidence type="ECO:0000313" key="3">
    <source>
        <dbReference type="EMBL" id="KAK0455732.1"/>
    </source>
</evidence>
<proteinExistence type="predicted"/>
<dbReference type="EMBL" id="JAUEPS010000024">
    <property type="protein sequence ID" value="KAK0455732.1"/>
    <property type="molecule type" value="Genomic_DNA"/>
</dbReference>
<dbReference type="RefSeq" id="XP_060329242.1">
    <property type="nucleotide sequence ID" value="XM_060482576.1"/>
</dbReference>
<name>A0AA39N2N8_ARMTA</name>
<reference evidence="3" key="1">
    <citation type="submission" date="2023-06" db="EMBL/GenBank/DDBJ databases">
        <authorList>
            <consortium name="Lawrence Berkeley National Laboratory"/>
            <person name="Ahrendt S."/>
            <person name="Sahu N."/>
            <person name="Indic B."/>
            <person name="Wong-Bajracharya J."/>
            <person name="Merenyi Z."/>
            <person name="Ke H.-M."/>
            <person name="Monk M."/>
            <person name="Kocsube S."/>
            <person name="Drula E."/>
            <person name="Lipzen A."/>
            <person name="Balint B."/>
            <person name="Henrissat B."/>
            <person name="Andreopoulos B."/>
            <person name="Martin F.M."/>
            <person name="Harder C.B."/>
            <person name="Rigling D."/>
            <person name="Ford K.L."/>
            <person name="Foster G.D."/>
            <person name="Pangilinan J."/>
            <person name="Papanicolaou A."/>
            <person name="Barry K."/>
            <person name="LaButti K."/>
            <person name="Viragh M."/>
            <person name="Koriabine M."/>
            <person name="Yan M."/>
            <person name="Riley R."/>
            <person name="Champramary S."/>
            <person name="Plett K.L."/>
            <person name="Tsai I.J."/>
            <person name="Slot J."/>
            <person name="Sipos G."/>
            <person name="Plett J."/>
            <person name="Nagy L.G."/>
            <person name="Grigoriev I.V."/>
        </authorList>
    </citation>
    <scope>NUCLEOTIDE SEQUENCE</scope>
    <source>
        <strain evidence="3">CCBAS 213</strain>
    </source>
</reference>
<feature type="region of interest" description="Disordered" evidence="1">
    <location>
        <begin position="77"/>
        <end position="167"/>
    </location>
</feature>
<feature type="compositionally biased region" description="Basic and acidic residues" evidence="1">
    <location>
        <begin position="158"/>
        <end position="167"/>
    </location>
</feature>
<evidence type="ECO:0000256" key="1">
    <source>
        <dbReference type="SAM" id="MobiDB-lite"/>
    </source>
</evidence>
<feature type="signal peptide" evidence="2">
    <location>
        <begin position="1"/>
        <end position="21"/>
    </location>
</feature>
<dbReference type="Proteomes" id="UP001175211">
    <property type="component" value="Unassembled WGS sequence"/>
</dbReference>
<feature type="compositionally biased region" description="Basic and acidic residues" evidence="1">
    <location>
        <begin position="134"/>
        <end position="144"/>
    </location>
</feature>
<keyword evidence="2" id="KW-0732">Signal</keyword>
<feature type="chain" id="PRO_5041277225" evidence="2">
    <location>
        <begin position="22"/>
        <end position="167"/>
    </location>
</feature>